<comment type="caution">
    <text evidence="1">The sequence shown here is derived from an EMBL/GenBank/DDBJ whole genome shotgun (WGS) entry which is preliminary data.</text>
</comment>
<accession>A0A1V2UE71</accession>
<dbReference type="InterPro" id="IPR054275">
    <property type="entry name" value="DUF7006"/>
</dbReference>
<sequence length="117" mass="14224">MKSPRTKDEYMLQFQESILKDKKENEELNEYLTQQFEQLDQLTRTVSPDNFWENIPRILGIDAKLTLMAELIRYDYQLITIKEMMRIVETDYRTYFKELFENNLSVNNTYSMVYNVI</sequence>
<evidence type="ECO:0000313" key="1">
    <source>
        <dbReference type="EMBL" id="ONN41606.1"/>
    </source>
</evidence>
<dbReference type="AlphaFoldDB" id="A0A1V2UE71"/>
<gene>
    <name evidence="1" type="ORF">BTN92_12140</name>
</gene>
<dbReference type="RefSeq" id="WP_062805759.1">
    <property type="nucleotide sequence ID" value="NZ_CABMMO010000013.1"/>
</dbReference>
<name>A0A1V2UE71_ENTMU</name>
<proteinExistence type="predicted"/>
<dbReference type="Proteomes" id="UP000189299">
    <property type="component" value="Unassembled WGS sequence"/>
</dbReference>
<organism evidence="1 2">
    <name type="scientific">Enterococcus mundtii</name>
    <dbReference type="NCBI Taxonomy" id="53346"/>
    <lineage>
        <taxon>Bacteria</taxon>
        <taxon>Bacillati</taxon>
        <taxon>Bacillota</taxon>
        <taxon>Bacilli</taxon>
        <taxon>Lactobacillales</taxon>
        <taxon>Enterococcaceae</taxon>
        <taxon>Enterococcus</taxon>
    </lineage>
</organism>
<dbReference type="Pfam" id="PF22652">
    <property type="entry name" value="DUF7006"/>
    <property type="match status" value="1"/>
</dbReference>
<dbReference type="EMBL" id="MSTR01000013">
    <property type="protein sequence ID" value="ONN41606.1"/>
    <property type="molecule type" value="Genomic_DNA"/>
</dbReference>
<evidence type="ECO:0000313" key="2">
    <source>
        <dbReference type="Proteomes" id="UP000189299"/>
    </source>
</evidence>
<dbReference type="OrthoDB" id="2194839at2"/>
<protein>
    <submittedName>
        <fullName evidence="1">Uncharacterized protein</fullName>
    </submittedName>
</protein>
<reference evidence="1 2" key="1">
    <citation type="submission" date="2016-12" db="EMBL/GenBank/DDBJ databases">
        <authorList>
            <person name="Song W.-J."/>
            <person name="Kurnit D.M."/>
        </authorList>
    </citation>
    <scope>NUCLEOTIDE SEQUENCE [LARGE SCALE GENOMIC DNA]</scope>
    <source>
        <strain evidence="1 2">CGB1038-1_S1</strain>
    </source>
</reference>